<reference evidence="5 6" key="1">
    <citation type="journal article" date="2017" name="Syst. Appl. Microbiol.">
        <title>Pseudomonas caspiana sp. nov., a citrus pathogen in the Pseudomonas syringae phylogenetic group.</title>
        <authorList>
            <person name="Busquets A."/>
            <person name="Gomila M."/>
            <person name="Beiki F."/>
            <person name="Mulet M."/>
            <person name="Rahimian H."/>
            <person name="Garcia-Valdes E."/>
            <person name="Lalucat J."/>
        </authorList>
    </citation>
    <scope>NUCLEOTIDE SEQUENCE [LARGE SCALE GENOMIC DNA]</scope>
    <source>
        <strain evidence="5 6">FBF102</strain>
    </source>
</reference>
<dbReference type="PANTHER" id="PTHR35191:SF1">
    <property type="entry name" value="PROPHAGE SIDE TAIL FIBER PROTEIN HOMOLOG STFQ-RELATED"/>
    <property type="match status" value="1"/>
</dbReference>
<dbReference type="Gene3D" id="2.60.40.3940">
    <property type="match status" value="1"/>
</dbReference>
<dbReference type="Gene3D" id="3.90.1340.10">
    <property type="entry name" value="Phage tail collar domain"/>
    <property type="match status" value="1"/>
</dbReference>
<evidence type="ECO:0000259" key="4">
    <source>
        <dbReference type="Pfam" id="PF21882"/>
    </source>
</evidence>
<gene>
    <name evidence="5" type="ORF">AUC60_06790</name>
</gene>
<name>A0A1Y3PA60_9PSED</name>
<dbReference type="InterPro" id="IPR011083">
    <property type="entry name" value="Phage_tail_collar_dom"/>
</dbReference>
<dbReference type="EMBL" id="LOHF01000004">
    <property type="protein sequence ID" value="OUM74453.1"/>
    <property type="molecule type" value="Genomic_DNA"/>
</dbReference>
<dbReference type="Pfam" id="PF21882">
    <property type="entry name" value="Gp53-like_C"/>
    <property type="match status" value="1"/>
</dbReference>
<feature type="domain" description="Phage tail fibre protein N-terminal" evidence="3">
    <location>
        <begin position="1"/>
        <end position="134"/>
    </location>
</feature>
<dbReference type="SUPFAM" id="SSF88874">
    <property type="entry name" value="Receptor-binding domain of short tail fibre protein gp12"/>
    <property type="match status" value="1"/>
</dbReference>
<dbReference type="InterPro" id="IPR037053">
    <property type="entry name" value="Phage_tail_collar_dom_sf"/>
</dbReference>
<protein>
    <submittedName>
        <fullName evidence="5">Uncharacterized protein</fullName>
    </submittedName>
</protein>
<evidence type="ECO:0000313" key="6">
    <source>
        <dbReference type="Proteomes" id="UP000195440"/>
    </source>
</evidence>
<dbReference type="Pfam" id="PF12571">
    <property type="entry name" value="Phage_tail_fib"/>
    <property type="match status" value="1"/>
</dbReference>
<proteinExistence type="predicted"/>
<dbReference type="AlphaFoldDB" id="A0A1Y3PA60"/>
<evidence type="ECO:0000259" key="3">
    <source>
        <dbReference type="Pfam" id="PF12571"/>
    </source>
</evidence>
<dbReference type="Proteomes" id="UP000195440">
    <property type="component" value="Unassembled WGS sequence"/>
</dbReference>
<comment type="caution">
    <text evidence="5">The sequence shown here is derived from an EMBL/GenBank/DDBJ whole genome shotgun (WGS) entry which is preliminary data.</text>
</comment>
<dbReference type="RefSeq" id="WP_087265339.1">
    <property type="nucleotide sequence ID" value="NZ_LOHF01000004.1"/>
</dbReference>
<evidence type="ECO:0000256" key="1">
    <source>
        <dbReference type="SAM" id="MobiDB-lite"/>
    </source>
</evidence>
<evidence type="ECO:0000259" key="2">
    <source>
        <dbReference type="Pfam" id="PF07484"/>
    </source>
</evidence>
<dbReference type="InterPro" id="IPR051934">
    <property type="entry name" value="Phage_Tail_Fiber_Structural"/>
</dbReference>
<feature type="non-terminal residue" evidence="5">
    <location>
        <position position="1"/>
    </location>
</feature>
<dbReference type="OrthoDB" id="9810174at2"/>
<sequence length="495" mass="52244">KQANADALGLPWKITHMAIGDANGADPVPSVTQTKLINEVRRAPLNTLKIDPANAAVIIAEQVIPADVGGFWIREIGLYDADGDFVAVANCAPSFKPLLVQGSGRTQIVRLNIIVTNAGNVELKIDPAVVLATRAYVDASILEVLPKNKTAGQFTRVKINERGIVQSGDNPETLAGNGIKDAYTKPEVDAMVAQASALPVGVLVAIPMNKLPPGFLEVDGGIYSAAAYPDLAAFFEGRFNQGNEGAGMFRMPESRAEFLRGWDNGRGVDSGRVIGSWQADEFKSHVHQIDAPANPSGVGQDKVARGNRTDSNGTPITSAAGGTETRPRNLAVMWCVKAWNAPINQGNIDISALAALAQQSTETKFGVAKLATQAQVNAGADDATIVTPKKMRWGFSAVLGGHGSNSYIVFPSWLGGLIIQWGTTGIVASVTNSSHTWPFAFTTSPVVLLSYVNTASDDAANANFLAQVRGVTATNMILRSLGPSPAQYSYLAIGR</sequence>
<dbReference type="Pfam" id="PF07484">
    <property type="entry name" value="Collar"/>
    <property type="match status" value="1"/>
</dbReference>
<feature type="region of interest" description="Disordered" evidence="1">
    <location>
        <begin position="290"/>
        <end position="323"/>
    </location>
</feature>
<accession>A0A1Y3PA60</accession>
<dbReference type="InterPro" id="IPR022225">
    <property type="entry name" value="Phage_tail_fibre_N"/>
</dbReference>
<dbReference type="PANTHER" id="PTHR35191">
    <property type="entry name" value="PROPHAGE SIDE TAIL FIBER PROTEIN HOMOLOG STFQ-RELATED"/>
    <property type="match status" value="1"/>
</dbReference>
<organism evidence="5 6">
    <name type="scientific">Pseudomonas caspiana</name>
    <dbReference type="NCBI Taxonomy" id="1451454"/>
    <lineage>
        <taxon>Bacteria</taxon>
        <taxon>Pseudomonadati</taxon>
        <taxon>Pseudomonadota</taxon>
        <taxon>Gammaproteobacteria</taxon>
        <taxon>Pseudomonadales</taxon>
        <taxon>Pseudomonadaceae</taxon>
        <taxon>Pseudomonas</taxon>
    </lineage>
</organism>
<dbReference type="InterPro" id="IPR054075">
    <property type="entry name" value="Gp53-like_C"/>
</dbReference>
<feature type="domain" description="Putative tail fiber protein gp53-like C-terminal" evidence="4">
    <location>
        <begin position="415"/>
        <end position="495"/>
    </location>
</feature>
<feature type="domain" description="Phage tail collar" evidence="2">
    <location>
        <begin position="201"/>
        <end position="258"/>
    </location>
</feature>
<keyword evidence="6" id="KW-1185">Reference proteome</keyword>
<evidence type="ECO:0000313" key="5">
    <source>
        <dbReference type="EMBL" id="OUM74453.1"/>
    </source>
</evidence>